<sequence length="54" mass="6240">MILFTHDFTQLCLAKLCGTLMTFLFQGGLKQSYMTEIFQCDCHLTRYSKLKATV</sequence>
<dbReference type="Proteomes" id="UP000016480">
    <property type="component" value="Unassembled WGS sequence"/>
</dbReference>
<dbReference type="AlphaFoldDB" id="A0A8T0C200"/>
<evidence type="ECO:0000313" key="2">
    <source>
        <dbReference type="Proteomes" id="UP000016480"/>
    </source>
</evidence>
<gene>
    <name evidence="1" type="ORF">PRUB_b1446</name>
</gene>
<comment type="caution">
    <text evidence="1">The sequence shown here is derived from an EMBL/GenBank/DDBJ whole genome shotgun (WGS) entry which is preliminary data.</text>
</comment>
<proteinExistence type="predicted"/>
<evidence type="ECO:0000313" key="1">
    <source>
        <dbReference type="EMBL" id="KAF7782043.1"/>
    </source>
</evidence>
<organism evidence="1 2">
    <name type="scientific">Pseudoalteromonas rubra</name>
    <dbReference type="NCBI Taxonomy" id="43658"/>
    <lineage>
        <taxon>Bacteria</taxon>
        <taxon>Pseudomonadati</taxon>
        <taxon>Pseudomonadota</taxon>
        <taxon>Gammaproteobacteria</taxon>
        <taxon>Alteromonadales</taxon>
        <taxon>Pseudoalteromonadaceae</taxon>
        <taxon>Pseudoalteromonas</taxon>
    </lineage>
</organism>
<protein>
    <submittedName>
        <fullName evidence="1">Uncharacterized protein</fullName>
    </submittedName>
</protein>
<reference evidence="1 2" key="1">
    <citation type="journal article" date="2012" name="J. Bacteriol.">
        <title>Genome sequence of the cycloprodigiosin-producing bacterial strain Pseudoalteromonas rubra ATCC 29570(T).</title>
        <authorList>
            <person name="Xie B.B."/>
            <person name="Shu Y.L."/>
            <person name="Qin Q.L."/>
            <person name="Rong J.C."/>
            <person name="Zhang X.Y."/>
            <person name="Chen X.L."/>
            <person name="Zhou B.C."/>
            <person name="Zhang Y.Z."/>
        </authorList>
    </citation>
    <scope>NUCLEOTIDE SEQUENCE [LARGE SCALE GENOMIC DNA]</scope>
    <source>
        <strain evidence="1 2">DSM 6842</strain>
    </source>
</reference>
<accession>A0A8T0C200</accession>
<name>A0A8T0C200_9GAMM</name>
<dbReference type="EMBL" id="AHCD03000044">
    <property type="protein sequence ID" value="KAF7782043.1"/>
    <property type="molecule type" value="Genomic_DNA"/>
</dbReference>